<feature type="transmembrane region" description="Helical" evidence="1">
    <location>
        <begin position="102"/>
        <end position="122"/>
    </location>
</feature>
<accession>A0AAI9AG34</accession>
<sequence length="146" mass="16053">MSFIVNAVMWIVNFLFSKKSISIATIPLKVVSFTLTSITISLYLSSIVLFVNFLVKLFNVFFDVIHKANHLSVASGSALGMSLNDYLNVALSFISASGIGPAFLNALSLGFSLLFLYLAYYIPRLISKVFSEVNKKIQDEILVIGS</sequence>
<keyword evidence="1" id="KW-1133">Transmembrane helix</keyword>
<dbReference type="RefSeq" id="WP_007475810.1">
    <property type="nucleotide sequence ID" value="NZ_ABCJ01000022.1"/>
</dbReference>
<evidence type="ECO:0000313" key="2">
    <source>
        <dbReference type="EMBL" id="EDM22859.1"/>
    </source>
</evidence>
<evidence type="ECO:0000313" key="3">
    <source>
        <dbReference type="Proteomes" id="UP000003288"/>
    </source>
</evidence>
<gene>
    <name evidence="2" type="ORF">CMTB2_04112</name>
</gene>
<reference evidence="2 3" key="1">
    <citation type="journal article" date="2011" name="Stand. Genomic Sci.">
        <title>Draft genome sequence of Caminibacter mediatlanticus strain TB-2, an epsilonproteobacterium isolated from a deep-sea hydrothermal vent.</title>
        <authorList>
            <person name="Giovannelli D."/>
            <person name="Ferriera S."/>
            <person name="Johnson J."/>
            <person name="Kravitz S."/>
            <person name="Perez-Rodriguez I."/>
            <person name="Ricci J."/>
            <person name="O'Brien C."/>
            <person name="Voordeckers J.W."/>
            <person name="Bini E."/>
            <person name="Vetriani C."/>
        </authorList>
    </citation>
    <scope>NUCLEOTIDE SEQUENCE [LARGE SCALE GENOMIC DNA]</scope>
    <source>
        <strain evidence="2 3">TB-2</strain>
    </source>
</reference>
<proteinExistence type="predicted"/>
<dbReference type="EMBL" id="ABCJ01000022">
    <property type="protein sequence ID" value="EDM22859.1"/>
    <property type="molecule type" value="Genomic_DNA"/>
</dbReference>
<organism evidence="2 3">
    <name type="scientific">Caminibacter mediatlanticus TB-2</name>
    <dbReference type="NCBI Taxonomy" id="391592"/>
    <lineage>
        <taxon>Bacteria</taxon>
        <taxon>Pseudomonadati</taxon>
        <taxon>Campylobacterota</taxon>
        <taxon>Epsilonproteobacteria</taxon>
        <taxon>Nautiliales</taxon>
        <taxon>Nautiliaceae</taxon>
        <taxon>Caminibacter</taxon>
    </lineage>
</organism>
<evidence type="ECO:0000256" key="1">
    <source>
        <dbReference type="SAM" id="Phobius"/>
    </source>
</evidence>
<protein>
    <submittedName>
        <fullName evidence="2">Uncharacterized protein</fullName>
    </submittedName>
</protein>
<name>A0AAI9AG34_9BACT</name>
<dbReference type="Proteomes" id="UP000003288">
    <property type="component" value="Unassembled WGS sequence"/>
</dbReference>
<keyword evidence="1" id="KW-0472">Membrane</keyword>
<keyword evidence="1" id="KW-0812">Transmembrane</keyword>
<feature type="transmembrane region" description="Helical" evidence="1">
    <location>
        <begin position="40"/>
        <end position="61"/>
    </location>
</feature>
<comment type="caution">
    <text evidence="2">The sequence shown here is derived from an EMBL/GenBank/DDBJ whole genome shotgun (WGS) entry which is preliminary data.</text>
</comment>
<dbReference type="AlphaFoldDB" id="A0AAI9AG34"/>